<name>A0A090TAC6_9VIBR</name>
<evidence type="ECO:0000259" key="8">
    <source>
        <dbReference type="Pfam" id="PF05209"/>
    </source>
</evidence>
<dbReference type="Pfam" id="PF03775">
    <property type="entry name" value="MinC_C"/>
    <property type="match status" value="1"/>
</dbReference>
<reference evidence="9 10" key="2">
    <citation type="submission" date="2014-09" db="EMBL/GenBank/DDBJ databases">
        <authorList>
            <consortium name="NBRP consortium"/>
            <person name="Sawabe T."/>
            <person name="Meirelles P."/>
            <person name="Nakanishi M."/>
            <person name="Sayaka M."/>
            <person name="Hattori M."/>
            <person name="Ohkuma M."/>
        </authorList>
    </citation>
    <scope>NUCLEOTIDE SEQUENCE [LARGE SCALE GENOMIC DNA]</scope>
    <source>
        <strain evidence="9 10">JCM 19240</strain>
    </source>
</reference>
<dbReference type="SUPFAM" id="SSF63848">
    <property type="entry name" value="Cell-division inhibitor MinC, C-terminal domain"/>
    <property type="match status" value="1"/>
</dbReference>
<feature type="domain" description="Septum formation inhibitor MinC C-terminal" evidence="7">
    <location>
        <begin position="115"/>
        <end position="215"/>
    </location>
</feature>
<organism evidence="9 10">
    <name type="scientific">Vibrio maritimus</name>
    <dbReference type="NCBI Taxonomy" id="990268"/>
    <lineage>
        <taxon>Bacteria</taxon>
        <taxon>Pseudomonadati</taxon>
        <taxon>Pseudomonadota</taxon>
        <taxon>Gammaproteobacteria</taxon>
        <taxon>Vibrionales</taxon>
        <taxon>Vibrionaceae</taxon>
        <taxon>Vibrio</taxon>
    </lineage>
</organism>
<dbReference type="InterPro" id="IPR007874">
    <property type="entry name" value="MinC_N"/>
</dbReference>
<dbReference type="PANTHER" id="PTHR34108:SF1">
    <property type="entry name" value="SEPTUM SITE-DETERMINING PROTEIN MINC"/>
    <property type="match status" value="1"/>
</dbReference>
<dbReference type="InterPro" id="IPR036145">
    <property type="entry name" value="MinC_C_sf"/>
</dbReference>
<dbReference type="Proteomes" id="UP000029224">
    <property type="component" value="Unassembled WGS sequence"/>
</dbReference>
<dbReference type="Gene3D" id="3.30.70.260">
    <property type="match status" value="1"/>
</dbReference>
<accession>A0A090TAC6</accession>
<evidence type="ECO:0000313" key="9">
    <source>
        <dbReference type="EMBL" id="GAL36233.1"/>
    </source>
</evidence>
<reference evidence="9 10" key="1">
    <citation type="submission" date="2014-09" db="EMBL/GenBank/DDBJ databases">
        <title>Vibrio maritimus JCM 19240. (C210) whole genome shotgun sequence.</title>
        <authorList>
            <person name="Sawabe T."/>
            <person name="Meirelles P."/>
            <person name="Nakanishi M."/>
            <person name="Sayaka M."/>
            <person name="Hattori M."/>
            <person name="Ohkuma M."/>
        </authorList>
    </citation>
    <scope>NUCLEOTIDE SEQUENCE [LARGE SCALE GENOMIC DNA]</scope>
    <source>
        <strain evidence="9 10">JCM 19240</strain>
    </source>
</reference>
<gene>
    <name evidence="6" type="primary">minC</name>
    <name evidence="9" type="ORF">JCM19240_1675</name>
</gene>
<comment type="subunit">
    <text evidence="6">Interacts with MinD and FtsZ.</text>
</comment>
<comment type="caution">
    <text evidence="9">The sequence shown here is derived from an EMBL/GenBank/DDBJ whole genome shotgun (WGS) entry which is preliminary data.</text>
</comment>
<evidence type="ECO:0000256" key="5">
    <source>
        <dbReference type="ARBA" id="ARBA00025606"/>
    </source>
</evidence>
<keyword evidence="4 6" id="KW-0131">Cell cycle</keyword>
<dbReference type="GO" id="GO:0051302">
    <property type="term" value="P:regulation of cell division"/>
    <property type="evidence" value="ECO:0007669"/>
    <property type="project" value="InterPro"/>
</dbReference>
<evidence type="ECO:0000256" key="2">
    <source>
        <dbReference type="ARBA" id="ARBA00022618"/>
    </source>
</evidence>
<comment type="function">
    <text evidence="5 6">Cell division inhibitor that blocks the formation of polar Z ring septums. Rapidly oscillates between the poles of the cell to destabilize FtsZ filaments that have formed before they mature into polar Z rings. Prevents FtsZ polymerization.</text>
</comment>
<evidence type="ECO:0000313" key="10">
    <source>
        <dbReference type="Proteomes" id="UP000029224"/>
    </source>
</evidence>
<comment type="similarity">
    <text evidence="1 6">Belongs to the MinC family.</text>
</comment>
<protein>
    <recommendedName>
        <fullName evidence="6">Probable septum site-determining protein MinC</fullName>
    </recommendedName>
</protein>
<keyword evidence="3 6" id="KW-0717">Septation</keyword>
<dbReference type="AlphaFoldDB" id="A0A090TAC6"/>
<keyword evidence="2 6" id="KW-0132">Cell division</keyword>
<dbReference type="GO" id="GO:0000902">
    <property type="term" value="P:cell morphogenesis"/>
    <property type="evidence" value="ECO:0007669"/>
    <property type="project" value="InterPro"/>
</dbReference>
<dbReference type="GO" id="GO:1901891">
    <property type="term" value="P:regulation of cell septum assembly"/>
    <property type="evidence" value="ECO:0007669"/>
    <property type="project" value="InterPro"/>
</dbReference>
<dbReference type="HAMAP" id="MF_00267">
    <property type="entry name" value="MinC"/>
    <property type="match status" value="1"/>
</dbReference>
<keyword evidence="10" id="KW-1185">Reference proteome</keyword>
<dbReference type="Gene3D" id="2.160.20.70">
    <property type="match status" value="1"/>
</dbReference>
<dbReference type="InterPro" id="IPR005526">
    <property type="entry name" value="Septum_form_inhib_MinC_C"/>
</dbReference>
<dbReference type="InterPro" id="IPR016098">
    <property type="entry name" value="CAP/MinC_C"/>
</dbReference>
<proteinExistence type="inferred from homology"/>
<evidence type="ECO:0000259" key="7">
    <source>
        <dbReference type="Pfam" id="PF03775"/>
    </source>
</evidence>
<evidence type="ECO:0000256" key="3">
    <source>
        <dbReference type="ARBA" id="ARBA00023210"/>
    </source>
</evidence>
<evidence type="ECO:0000256" key="6">
    <source>
        <dbReference type="HAMAP-Rule" id="MF_00267"/>
    </source>
</evidence>
<dbReference type="Pfam" id="PF05209">
    <property type="entry name" value="MinC_N"/>
    <property type="match status" value="1"/>
</dbReference>
<dbReference type="PANTHER" id="PTHR34108">
    <property type="entry name" value="SEPTUM SITE-DETERMINING PROTEIN MINC"/>
    <property type="match status" value="1"/>
</dbReference>
<dbReference type="OrthoDB" id="9794530at2"/>
<evidence type="ECO:0000256" key="1">
    <source>
        <dbReference type="ARBA" id="ARBA00006291"/>
    </source>
</evidence>
<feature type="domain" description="Septum formation inhibitor MinC N-terminal" evidence="8">
    <location>
        <begin position="6"/>
        <end position="71"/>
    </location>
</feature>
<dbReference type="NCBIfam" id="TIGR01222">
    <property type="entry name" value="minC"/>
    <property type="match status" value="1"/>
</dbReference>
<dbReference type="InterPro" id="IPR013033">
    <property type="entry name" value="MinC"/>
</dbReference>
<sequence length="220" mass="23560">MSQSPDLKGSSFTLSVLHLSDNDVSKAVQFLQQKVSQAPTFFASAPVVINVSKVAGDLNFVDLKLGIEEIGMIAVGITGCQDKRIQNLASQAGFAVMTASKAPSQAPAKMEPTKIVRTPVRSGQQIYAKNSDLVILSHVSAGAEVIADGTIHIHGTLRGRAIAGASGSRDAKILCNDLQAELVSIAGNYWLSDQIEREYWGKKVLFGMTDDQLDFEILTI</sequence>
<dbReference type="GO" id="GO:0000917">
    <property type="term" value="P:division septum assembly"/>
    <property type="evidence" value="ECO:0007669"/>
    <property type="project" value="UniProtKB-KW"/>
</dbReference>
<dbReference type="EMBL" id="BBMT01000009">
    <property type="protein sequence ID" value="GAL36233.1"/>
    <property type="molecule type" value="Genomic_DNA"/>
</dbReference>
<evidence type="ECO:0000256" key="4">
    <source>
        <dbReference type="ARBA" id="ARBA00023306"/>
    </source>
</evidence>